<dbReference type="EMBL" id="MTZV01000006">
    <property type="protein sequence ID" value="PCE22080.1"/>
    <property type="molecule type" value="Genomic_DNA"/>
</dbReference>
<evidence type="ECO:0000256" key="13">
    <source>
        <dbReference type="SAM" id="SignalP"/>
    </source>
</evidence>
<keyword evidence="9 11" id="KW-0472">Membrane</keyword>
<comment type="similarity">
    <text evidence="2 11">Belongs to the lipase chaperone family.</text>
</comment>
<dbReference type="AlphaFoldDB" id="A0A2A4ENT9"/>
<evidence type="ECO:0000256" key="6">
    <source>
        <dbReference type="ARBA" id="ARBA00022963"/>
    </source>
</evidence>
<keyword evidence="4 11" id="KW-0997">Cell inner membrane</keyword>
<keyword evidence="10 11" id="KW-0143">Chaperone</keyword>
<dbReference type="Pfam" id="PF03280">
    <property type="entry name" value="Lipase_chap"/>
    <property type="match status" value="1"/>
</dbReference>
<comment type="function">
    <text evidence="11">May be involved in the folding of the extracellular lipase during its passage through the periplasm.</text>
</comment>
<feature type="compositionally biased region" description="Low complexity" evidence="12">
    <location>
        <begin position="73"/>
        <end position="83"/>
    </location>
</feature>
<dbReference type="SUPFAM" id="SSF158855">
    <property type="entry name" value="Lipase chaperone-like"/>
    <property type="match status" value="1"/>
</dbReference>
<keyword evidence="6 11" id="KW-0442">Lipid degradation</keyword>
<dbReference type="GO" id="GO:0016042">
    <property type="term" value="P:lipid catabolic process"/>
    <property type="evidence" value="ECO:0007669"/>
    <property type="project" value="UniProtKB-UniRule"/>
</dbReference>
<evidence type="ECO:0000256" key="8">
    <source>
        <dbReference type="ARBA" id="ARBA00023098"/>
    </source>
</evidence>
<dbReference type="GO" id="GO:0006457">
    <property type="term" value="P:protein folding"/>
    <property type="evidence" value="ECO:0007669"/>
    <property type="project" value="UniProtKB-UniRule"/>
</dbReference>
<feature type="chain" id="PRO_5012404345" description="Lipase chaperone" evidence="13">
    <location>
        <begin position="29"/>
        <end position="350"/>
    </location>
</feature>
<protein>
    <recommendedName>
        <fullName evidence="11">Lipase chaperone</fullName>
    </recommendedName>
    <alternativeName>
        <fullName evidence="11">Lipase activator protein</fullName>
    </alternativeName>
    <alternativeName>
        <fullName evidence="11">Lipase foldase</fullName>
    </alternativeName>
    <alternativeName>
        <fullName evidence="11">Lipase helper protein</fullName>
    </alternativeName>
    <alternativeName>
        <fullName evidence="11">Lipase modulator</fullName>
    </alternativeName>
</protein>
<dbReference type="GO" id="GO:0051082">
    <property type="term" value="F:unfolded protein binding"/>
    <property type="evidence" value="ECO:0007669"/>
    <property type="project" value="UniProtKB-UniRule"/>
</dbReference>
<evidence type="ECO:0000256" key="3">
    <source>
        <dbReference type="ARBA" id="ARBA00022475"/>
    </source>
</evidence>
<dbReference type="RefSeq" id="WP_096723583.1">
    <property type="nucleotide sequence ID" value="NZ_MTZV01000006.1"/>
</dbReference>
<keyword evidence="5 11" id="KW-0812">Transmembrane</keyword>
<comment type="caution">
    <text evidence="14">The sequence shown here is derived from an EMBL/GenBank/DDBJ whole genome shotgun (WGS) entry which is preliminary data.</text>
</comment>
<sequence length="350" mass="37954">MALAHERRIRVRRTWLVAGALAASAAAAFWLDAATHRGHRASDAALADQSRAAQFAAFHPAGASAANAAQSPLNALPDSLQGSSPPPLPLEAGGHLARTRAVRDFFDYFLTASSERSTQALDLLVRRYIKIQLDGTPAADEAVDAWQRYTAYRTELDQLPQPAASPGGKPDLNAMQLVLDERSLLASRVMGEWSVPFFGTELQRQRNDLARLRIASDSSLSAADKAARLAALDAALPPAERALRERVQQQQASIDTIAQMQKQGASLDAMRAQVTQTLGPQAAARVVQMEQDEQAWQARYADYAAQRAQIDQRGLAPQDRDAQVTQLRQRFFTRPGDALRAASLDRGAGG</sequence>
<keyword evidence="13" id="KW-0732">Signal</keyword>
<evidence type="ECO:0000256" key="11">
    <source>
        <dbReference type="HAMAP-Rule" id="MF_00790"/>
    </source>
</evidence>
<evidence type="ECO:0000256" key="4">
    <source>
        <dbReference type="ARBA" id="ARBA00022519"/>
    </source>
</evidence>
<gene>
    <name evidence="11" type="primary">lifO</name>
    <name evidence="14" type="ORF">BWP39_20630</name>
</gene>
<keyword evidence="7 11" id="KW-1133">Transmembrane helix</keyword>
<keyword evidence="8 11" id="KW-0443">Lipid metabolism</keyword>
<proteinExistence type="inferred from homology"/>
<feature type="region of interest" description="Disordered" evidence="12">
    <location>
        <begin position="73"/>
        <end position="93"/>
    </location>
</feature>
<evidence type="ECO:0000256" key="1">
    <source>
        <dbReference type="ARBA" id="ARBA00004383"/>
    </source>
</evidence>
<evidence type="ECO:0000256" key="7">
    <source>
        <dbReference type="ARBA" id="ARBA00022989"/>
    </source>
</evidence>
<evidence type="ECO:0000313" key="15">
    <source>
        <dbReference type="Proteomes" id="UP000218022"/>
    </source>
</evidence>
<comment type="subcellular location">
    <subcellularLocation>
        <location evidence="1">Cell inner membrane</location>
        <topology evidence="1">Single-pass membrane protein</topology>
        <orientation evidence="1">Periplasmic side</orientation>
    </subcellularLocation>
</comment>
<reference evidence="14 15" key="1">
    <citation type="submission" date="2017-01" db="EMBL/GenBank/DDBJ databases">
        <title>Whole-Genome Shotgun Sequencing of Two beta-Proteobacterial Species in Search of the Bulgecin Biosynthetic Cluster.</title>
        <authorList>
            <person name="Horsman M.E."/>
            <person name="Marous D.R."/>
            <person name="Li R."/>
            <person name="Oliver R.A."/>
            <person name="Byun B."/>
            <person name="Emrich S.J."/>
            <person name="Boggess B."/>
            <person name="Townsend C.A."/>
            <person name="Mobashery S."/>
        </authorList>
    </citation>
    <scope>NUCLEOTIDE SEQUENCE [LARGE SCALE GENOMIC DNA]</scope>
    <source>
        <strain evidence="14 15">ATCC 31363</strain>
    </source>
</reference>
<evidence type="ECO:0000256" key="12">
    <source>
        <dbReference type="SAM" id="MobiDB-lite"/>
    </source>
</evidence>
<dbReference type="HAMAP" id="MF_00790">
    <property type="entry name" value="Lipase_chap"/>
    <property type="match status" value="1"/>
</dbReference>
<accession>A0A2A4ENT9</accession>
<organism evidence="14 15">
    <name type="scientific">Paraburkholderia acidicola</name>
    <dbReference type="NCBI Taxonomy" id="1912599"/>
    <lineage>
        <taxon>Bacteria</taxon>
        <taxon>Pseudomonadati</taxon>
        <taxon>Pseudomonadota</taxon>
        <taxon>Betaproteobacteria</taxon>
        <taxon>Burkholderiales</taxon>
        <taxon>Burkholderiaceae</taxon>
        <taxon>Paraburkholderia</taxon>
    </lineage>
</organism>
<dbReference type="GO" id="GO:0005886">
    <property type="term" value="C:plasma membrane"/>
    <property type="evidence" value="ECO:0007669"/>
    <property type="project" value="UniProtKB-SubCell"/>
</dbReference>
<dbReference type="Proteomes" id="UP000218022">
    <property type="component" value="Unassembled WGS sequence"/>
</dbReference>
<dbReference type="OrthoDB" id="7025807at2"/>
<name>A0A2A4ENT9_9BURK</name>
<feature type="signal peptide" evidence="13">
    <location>
        <begin position="1"/>
        <end position="28"/>
    </location>
</feature>
<evidence type="ECO:0000256" key="5">
    <source>
        <dbReference type="ARBA" id="ARBA00022692"/>
    </source>
</evidence>
<evidence type="ECO:0000313" key="14">
    <source>
        <dbReference type="EMBL" id="PCE22080.1"/>
    </source>
</evidence>
<keyword evidence="3 11" id="KW-1003">Cell membrane</keyword>
<evidence type="ECO:0000256" key="10">
    <source>
        <dbReference type="ARBA" id="ARBA00023186"/>
    </source>
</evidence>
<dbReference type="InterPro" id="IPR004961">
    <property type="entry name" value="Lipase_chaperone"/>
</dbReference>
<evidence type="ECO:0000256" key="9">
    <source>
        <dbReference type="ARBA" id="ARBA00023136"/>
    </source>
</evidence>
<evidence type="ECO:0000256" key="2">
    <source>
        <dbReference type="ARBA" id="ARBA00010358"/>
    </source>
</evidence>